<evidence type="ECO:0000313" key="2">
    <source>
        <dbReference type="Proteomes" id="UP001253287"/>
    </source>
</evidence>
<evidence type="ECO:0000313" key="1">
    <source>
        <dbReference type="EMBL" id="MDT9609957.1"/>
    </source>
</evidence>
<protein>
    <submittedName>
        <fullName evidence="1">Uncharacterized protein</fullName>
    </submittedName>
</protein>
<organism evidence="1 2">
    <name type="scientific">Lactobacillus crispatus</name>
    <dbReference type="NCBI Taxonomy" id="47770"/>
    <lineage>
        <taxon>Bacteria</taxon>
        <taxon>Bacillati</taxon>
        <taxon>Bacillota</taxon>
        <taxon>Bacilli</taxon>
        <taxon>Lactobacillales</taxon>
        <taxon>Lactobacillaceae</taxon>
        <taxon>Lactobacillus</taxon>
    </lineage>
</organism>
<comment type="caution">
    <text evidence="1">The sequence shown here is derived from an EMBL/GenBank/DDBJ whole genome shotgun (WGS) entry which is preliminary data.</text>
</comment>
<sequence length="226" mass="26809">MRVTIYSLDEMEKATQMRGDQLQNFLKKNGIESHFKDTNKEKVPFFEKPQITKARILTRDYRTKVALDDANKKGLFTLSQLYSPICEYFDVPFHFFKRCVYTKHVEADSILEDGHRSNLYARSKIKNMLMAVAEGLAHRRNAPIVEINATQFAYLKDYIYSKEEFALMFGVEPEKVNKKWDKLKVKPMFVYKKKKYYNYNGLMRIKKQYFDSYSDKEGNVVVKSFF</sequence>
<name>A0AAW8WRD9_9LACO</name>
<dbReference type="RefSeq" id="WP_118992421.1">
    <property type="nucleotide sequence ID" value="NZ_CP083391.1"/>
</dbReference>
<accession>A0AAW8WRD9</accession>
<dbReference type="Proteomes" id="UP001253287">
    <property type="component" value="Unassembled WGS sequence"/>
</dbReference>
<dbReference type="AlphaFoldDB" id="A0AAW8WRD9"/>
<reference evidence="1" key="1">
    <citation type="submission" date="2023-08" db="EMBL/GenBank/DDBJ databases">
        <title>Lactobacillus from the Female Urinary Tract.</title>
        <authorList>
            <person name="Stegman N."/>
            <person name="Jackson B."/>
            <person name="Steiling M."/>
            <person name="Sedano C."/>
            <person name="Wolfe A."/>
            <person name="Putonti C."/>
        </authorList>
    </citation>
    <scope>NUCLEOTIDE SEQUENCE</scope>
    <source>
        <strain evidence="1">UMB5661</strain>
    </source>
</reference>
<dbReference type="EMBL" id="JAVTXN010000037">
    <property type="protein sequence ID" value="MDT9609957.1"/>
    <property type="molecule type" value="Genomic_DNA"/>
</dbReference>
<gene>
    <name evidence="1" type="ORF">RON39_07440</name>
</gene>
<proteinExistence type="predicted"/>